<feature type="region of interest" description="Disordered" evidence="6">
    <location>
        <begin position="276"/>
        <end position="296"/>
    </location>
</feature>
<dbReference type="InterPro" id="IPR024087">
    <property type="entry name" value="Creatininase-like_sf"/>
</dbReference>
<keyword evidence="8" id="KW-1185">Reference proteome</keyword>
<dbReference type="EMBL" id="JBHSMH010000066">
    <property type="protein sequence ID" value="MFC5470523.1"/>
    <property type="molecule type" value="Genomic_DNA"/>
</dbReference>
<comment type="similarity">
    <text evidence="5">Belongs to the creatininase superfamily.</text>
</comment>
<dbReference type="Gene3D" id="3.40.50.10310">
    <property type="entry name" value="Creatininase"/>
    <property type="match status" value="1"/>
</dbReference>
<dbReference type="InterPro" id="IPR003785">
    <property type="entry name" value="Creatininase/forma_Hydrolase"/>
</dbReference>
<dbReference type="SUPFAM" id="SSF102215">
    <property type="entry name" value="Creatininase"/>
    <property type="match status" value="1"/>
</dbReference>
<accession>A0ABW0LXS7</accession>
<evidence type="ECO:0000256" key="3">
    <source>
        <dbReference type="ARBA" id="ARBA00022801"/>
    </source>
</evidence>
<dbReference type="Pfam" id="PF02633">
    <property type="entry name" value="Creatininase"/>
    <property type="match status" value="1"/>
</dbReference>
<comment type="cofactor">
    <cofactor evidence="1">
        <name>Zn(2+)</name>
        <dbReference type="ChEBI" id="CHEBI:29105"/>
    </cofactor>
</comment>
<evidence type="ECO:0000313" key="7">
    <source>
        <dbReference type="EMBL" id="MFC5470523.1"/>
    </source>
</evidence>
<evidence type="ECO:0000256" key="2">
    <source>
        <dbReference type="ARBA" id="ARBA00022723"/>
    </source>
</evidence>
<dbReference type="RefSeq" id="WP_209749702.1">
    <property type="nucleotide sequence ID" value="NZ_JBHSMH010000066.1"/>
</dbReference>
<protein>
    <submittedName>
        <fullName evidence="7">Creatininase family protein</fullName>
    </submittedName>
</protein>
<comment type="caution">
    <text evidence="7">The sequence shown here is derived from an EMBL/GenBank/DDBJ whole genome shotgun (WGS) entry which is preliminary data.</text>
</comment>
<dbReference type="Proteomes" id="UP001596105">
    <property type="component" value="Unassembled WGS sequence"/>
</dbReference>
<organism evidence="7 8">
    <name type="scientific">Cohnella suwonensis</name>
    <dbReference type="NCBI Taxonomy" id="696072"/>
    <lineage>
        <taxon>Bacteria</taxon>
        <taxon>Bacillati</taxon>
        <taxon>Bacillota</taxon>
        <taxon>Bacilli</taxon>
        <taxon>Bacillales</taxon>
        <taxon>Paenibacillaceae</taxon>
        <taxon>Cohnella</taxon>
    </lineage>
</organism>
<gene>
    <name evidence="7" type="ORF">ACFPPD_17670</name>
</gene>
<keyword evidence="3" id="KW-0378">Hydrolase</keyword>
<evidence type="ECO:0000256" key="4">
    <source>
        <dbReference type="ARBA" id="ARBA00022833"/>
    </source>
</evidence>
<dbReference type="PANTHER" id="PTHR35005">
    <property type="entry name" value="3-DEHYDRO-SCYLLO-INOSOSE HYDROLASE"/>
    <property type="match status" value="1"/>
</dbReference>
<proteinExistence type="inferred from homology"/>
<keyword evidence="4" id="KW-0862">Zinc</keyword>
<evidence type="ECO:0000313" key="8">
    <source>
        <dbReference type="Proteomes" id="UP001596105"/>
    </source>
</evidence>
<dbReference type="PANTHER" id="PTHR35005:SF1">
    <property type="entry name" value="2-AMINO-5-FORMYLAMINO-6-RIBOSYLAMINOPYRIMIDIN-4(3H)-ONE 5'-MONOPHOSPHATE DEFORMYLASE"/>
    <property type="match status" value="1"/>
</dbReference>
<evidence type="ECO:0000256" key="5">
    <source>
        <dbReference type="ARBA" id="ARBA00024029"/>
    </source>
</evidence>
<keyword evidence="2" id="KW-0479">Metal-binding</keyword>
<name>A0ABW0LXS7_9BACL</name>
<evidence type="ECO:0000256" key="6">
    <source>
        <dbReference type="SAM" id="MobiDB-lite"/>
    </source>
</evidence>
<evidence type="ECO:0000256" key="1">
    <source>
        <dbReference type="ARBA" id="ARBA00001947"/>
    </source>
</evidence>
<sequence>MKRSIGHKTLWSELLPHEFKTRLADNPTVYFPIGLCEPHGQVSAFGLDTIKAEWLCREAAERVGGIVAPSMGFHVHETGYHARWLEDEVGEVDAPMTGIPPGILLHLFLYQLRAFANAGFRNVVVVSGHSGGNQRDLRLAAELFMEHVPVNVWVRSDPELVEDLYEGDHAGKYEISQLMYLRPELIDMSAREYEKQPDSGGKLALGEDAAEANPELGESIMRACLQRLCDEAEKLQAQAEETAAAAPLPRIGYGTVEHIWAKVRAASPDWVTAKPWPGQPPVSEGSRWKPYENWPI</sequence>
<reference evidence="8" key="1">
    <citation type="journal article" date="2019" name="Int. J. Syst. Evol. Microbiol.">
        <title>The Global Catalogue of Microorganisms (GCM) 10K type strain sequencing project: providing services to taxonomists for standard genome sequencing and annotation.</title>
        <authorList>
            <consortium name="The Broad Institute Genomics Platform"/>
            <consortium name="The Broad Institute Genome Sequencing Center for Infectious Disease"/>
            <person name="Wu L."/>
            <person name="Ma J."/>
        </authorList>
    </citation>
    <scope>NUCLEOTIDE SEQUENCE [LARGE SCALE GENOMIC DNA]</scope>
    <source>
        <strain evidence="8">CCUG 57113</strain>
    </source>
</reference>